<dbReference type="GO" id="GO:0008654">
    <property type="term" value="P:phospholipid biosynthetic process"/>
    <property type="evidence" value="ECO:0007669"/>
    <property type="project" value="UniProtKB-KW"/>
</dbReference>
<accession>A0A316J0P1</accession>
<comment type="subcellular location">
    <subcellularLocation>
        <location evidence="2">Cell membrane</location>
        <topology evidence="2">Single-pass membrane protein</topology>
    </subcellularLocation>
</comment>
<keyword evidence="13" id="KW-0443">Lipid metabolism</keyword>
<dbReference type="AlphaFoldDB" id="A0A316J0P1"/>
<dbReference type="Pfam" id="PF02611">
    <property type="entry name" value="CDH"/>
    <property type="match status" value="1"/>
</dbReference>
<evidence type="ECO:0000256" key="7">
    <source>
        <dbReference type="ARBA" id="ARBA00019608"/>
    </source>
</evidence>
<evidence type="ECO:0000256" key="3">
    <source>
        <dbReference type="ARBA" id="ARBA00004927"/>
    </source>
</evidence>
<keyword evidence="15" id="KW-0594">Phospholipid biosynthesis</keyword>
<comment type="caution">
    <text evidence="20">The sequence shown here is derived from an EMBL/GenBank/DDBJ whole genome shotgun (WGS) entry which is preliminary data.</text>
</comment>
<dbReference type="Gene3D" id="3.30.428.30">
    <property type="entry name" value="HIT family - CDH-like"/>
    <property type="match status" value="1"/>
</dbReference>
<gene>
    <name evidence="20" type="ORF">C7456_101364</name>
</gene>
<feature type="compositionally biased region" description="Basic residues" evidence="19">
    <location>
        <begin position="256"/>
        <end position="266"/>
    </location>
</feature>
<evidence type="ECO:0000313" key="20">
    <source>
        <dbReference type="EMBL" id="PWK93015.1"/>
    </source>
</evidence>
<keyword evidence="12" id="KW-1133">Transmembrane helix</keyword>
<keyword evidence="9" id="KW-0444">Lipid biosynthesis</keyword>
<dbReference type="EMBL" id="QGHC01000001">
    <property type="protein sequence ID" value="PWK93015.1"/>
    <property type="molecule type" value="Genomic_DNA"/>
</dbReference>
<evidence type="ECO:0000256" key="15">
    <source>
        <dbReference type="ARBA" id="ARBA00023209"/>
    </source>
</evidence>
<evidence type="ECO:0000313" key="21">
    <source>
        <dbReference type="Proteomes" id="UP000245812"/>
    </source>
</evidence>
<evidence type="ECO:0000256" key="14">
    <source>
        <dbReference type="ARBA" id="ARBA00023136"/>
    </source>
</evidence>
<comment type="pathway">
    <text evidence="4">Lipid metabolism.</text>
</comment>
<name>A0A316J0P1_9GAMM</name>
<keyword evidence="11" id="KW-0378">Hydrolase</keyword>
<reference evidence="20 21" key="1">
    <citation type="submission" date="2018-05" db="EMBL/GenBank/DDBJ databases">
        <title>Genomic Encyclopedia of Type Strains, Phase IV (KMG-IV): sequencing the most valuable type-strain genomes for metagenomic binning, comparative biology and taxonomic classification.</title>
        <authorList>
            <person name="Goeker M."/>
        </authorList>
    </citation>
    <scope>NUCLEOTIDE SEQUENCE [LARGE SCALE GENOMIC DNA]</scope>
    <source>
        <strain evidence="20 21">DSM 14263</strain>
    </source>
</reference>
<dbReference type="PIRSF" id="PIRSF001273">
    <property type="entry name" value="CDH"/>
    <property type="match status" value="1"/>
</dbReference>
<dbReference type="Proteomes" id="UP000245812">
    <property type="component" value="Unassembled WGS sequence"/>
</dbReference>
<dbReference type="NCBIfam" id="NF003986">
    <property type="entry name" value="PRK05471.1-5"/>
    <property type="match status" value="1"/>
</dbReference>
<comment type="similarity">
    <text evidence="5">Belongs to the Cdh family.</text>
</comment>
<evidence type="ECO:0000256" key="4">
    <source>
        <dbReference type="ARBA" id="ARBA00005189"/>
    </source>
</evidence>
<dbReference type="InterPro" id="IPR036265">
    <property type="entry name" value="HIT-like_sf"/>
</dbReference>
<dbReference type="SUPFAM" id="SSF54197">
    <property type="entry name" value="HIT-like"/>
    <property type="match status" value="1"/>
</dbReference>
<organism evidence="20 21">
    <name type="scientific">Fulvimonas soli</name>
    <dbReference type="NCBI Taxonomy" id="155197"/>
    <lineage>
        <taxon>Bacteria</taxon>
        <taxon>Pseudomonadati</taxon>
        <taxon>Pseudomonadota</taxon>
        <taxon>Gammaproteobacteria</taxon>
        <taxon>Lysobacterales</taxon>
        <taxon>Rhodanobacteraceae</taxon>
        <taxon>Fulvimonas</taxon>
    </lineage>
</organism>
<evidence type="ECO:0000256" key="12">
    <source>
        <dbReference type="ARBA" id="ARBA00022989"/>
    </source>
</evidence>
<evidence type="ECO:0000256" key="13">
    <source>
        <dbReference type="ARBA" id="ARBA00023098"/>
    </source>
</evidence>
<keyword evidence="21" id="KW-1185">Reference proteome</keyword>
<sequence length="274" mass="29155">MLTMACLGALVAAHAKEPRATPAGSADRDALWRKVHDACAAAAARGTYPPAPCAEVDANGTHAVLKDRVGRYQYLVLPLARVTGIESPALLAPGAPDYFAAAWTARLYLEAALHRRLPRDEVILAVNSAYGRSQDQLHIHVDCIRPDVHDALHRLLPTLAGPWRRLEEPLPPHGHAYWARWVAGGTLPVDPFKSLAAALPAGDRMARHSLAVVGARAADGRPGFILLSGRADPSGGDRGSSDELQDHTCAIAASSPRHRSAARRPRQGPATGTP</sequence>
<evidence type="ECO:0000256" key="19">
    <source>
        <dbReference type="SAM" id="MobiDB-lite"/>
    </source>
</evidence>
<evidence type="ECO:0000256" key="1">
    <source>
        <dbReference type="ARBA" id="ARBA00001007"/>
    </source>
</evidence>
<evidence type="ECO:0000256" key="5">
    <source>
        <dbReference type="ARBA" id="ARBA00006435"/>
    </source>
</evidence>
<keyword evidence="16" id="KW-1208">Phospholipid metabolism</keyword>
<evidence type="ECO:0000256" key="11">
    <source>
        <dbReference type="ARBA" id="ARBA00022801"/>
    </source>
</evidence>
<keyword evidence="10" id="KW-0812">Transmembrane</keyword>
<feature type="region of interest" description="Disordered" evidence="19">
    <location>
        <begin position="228"/>
        <end position="274"/>
    </location>
</feature>
<dbReference type="InterPro" id="IPR003763">
    <property type="entry name" value="CDP-diacylglyc_Pase"/>
</dbReference>
<dbReference type="RefSeq" id="WP_170120146.1">
    <property type="nucleotide sequence ID" value="NZ_MSZV01000048.1"/>
</dbReference>
<evidence type="ECO:0000256" key="6">
    <source>
        <dbReference type="ARBA" id="ARBA00012375"/>
    </source>
</evidence>
<dbReference type="EC" id="3.6.1.26" evidence="6"/>
<comment type="pathway">
    <text evidence="3">Phospholipid metabolism; CDP-diacylglycerol degradation; phosphatidate from CDP-diacylglycerol: step 1/1.</text>
</comment>
<evidence type="ECO:0000256" key="17">
    <source>
        <dbReference type="ARBA" id="ARBA00032888"/>
    </source>
</evidence>
<evidence type="ECO:0000256" key="18">
    <source>
        <dbReference type="ARBA" id="ARBA00032892"/>
    </source>
</evidence>
<evidence type="ECO:0000256" key="9">
    <source>
        <dbReference type="ARBA" id="ARBA00022516"/>
    </source>
</evidence>
<proteinExistence type="inferred from homology"/>
<keyword evidence="14" id="KW-0472">Membrane</keyword>
<protein>
    <recommendedName>
        <fullName evidence="7">CDP-diacylglycerol pyrophosphatase</fullName>
        <ecNumber evidence="6">3.6.1.26</ecNumber>
    </recommendedName>
    <alternativeName>
        <fullName evidence="17">CDP-diacylglycerol phosphatidylhydrolase</fullName>
    </alternativeName>
    <alternativeName>
        <fullName evidence="18">CDP-diglyceride hydrolase</fullName>
    </alternativeName>
</protein>
<evidence type="ECO:0000256" key="2">
    <source>
        <dbReference type="ARBA" id="ARBA00004162"/>
    </source>
</evidence>
<evidence type="ECO:0000256" key="8">
    <source>
        <dbReference type="ARBA" id="ARBA00022475"/>
    </source>
</evidence>
<dbReference type="UniPathway" id="UPA00609">
    <property type="reaction ID" value="UER00664"/>
</dbReference>
<keyword evidence="8" id="KW-1003">Cell membrane</keyword>
<dbReference type="GO" id="GO:0046342">
    <property type="term" value="P:CDP-diacylglycerol catabolic process"/>
    <property type="evidence" value="ECO:0007669"/>
    <property type="project" value="UniProtKB-UniPathway"/>
</dbReference>
<evidence type="ECO:0000256" key="10">
    <source>
        <dbReference type="ARBA" id="ARBA00022692"/>
    </source>
</evidence>
<comment type="catalytic activity">
    <reaction evidence="1">
        <text>a CDP-1,2-diacyl-sn-glycerol + H2O = a 1,2-diacyl-sn-glycero-3-phosphate + CMP + 2 H(+)</text>
        <dbReference type="Rhea" id="RHEA:15221"/>
        <dbReference type="ChEBI" id="CHEBI:15377"/>
        <dbReference type="ChEBI" id="CHEBI:15378"/>
        <dbReference type="ChEBI" id="CHEBI:58332"/>
        <dbReference type="ChEBI" id="CHEBI:58608"/>
        <dbReference type="ChEBI" id="CHEBI:60377"/>
        <dbReference type="EC" id="3.6.1.26"/>
    </reaction>
</comment>
<dbReference type="GO" id="GO:0005886">
    <property type="term" value="C:plasma membrane"/>
    <property type="evidence" value="ECO:0007669"/>
    <property type="project" value="UniProtKB-SubCell"/>
</dbReference>
<dbReference type="GO" id="GO:0008715">
    <property type="term" value="F:CDP-diacylglycerol diphosphatase activity"/>
    <property type="evidence" value="ECO:0007669"/>
    <property type="project" value="UniProtKB-EC"/>
</dbReference>
<evidence type="ECO:0000256" key="16">
    <source>
        <dbReference type="ARBA" id="ARBA00023264"/>
    </source>
</evidence>